<sequence>MAFKPQPQGPPYLPQTAVLGGHPTVDLDVPVSAVFLCLFTAGAAFNMIVFQINLRHGYKFLFSVLLFGFCMARILALATRIAWATDPEDVNVAIASQIFTAAGVMLLFVTNLIFTQRIIRAYHPFFGWNPAASRLFKVLFLSIVAILIAVVTATVHSFFTLDPDARRTDRDIQLFCGTYLAVVAFLPIPLLVVAALIPRRTRIDKFGQGHFSTKFALLTFTAMLLATGAVFRATTAYYSRPIRNPAWFHSKACYYCFNFGIELLVVYIYALSRFDKRFHVPDGSSAPGHYSCSEDDRGMTTPERSSQRTTGPRGSTGMNSLADFEKPSAAYLYNSNKDSRRSSVPTYLYSNKRASGSSEKSKRRSIGILPMTTKKSAERPRSAPWSVTSIHEEPPSDTQSLIMEEDMEWVARAMRELYGDDDEAESSHGAEAT</sequence>
<feature type="transmembrane region" description="Helical" evidence="2">
    <location>
        <begin position="252"/>
        <end position="271"/>
    </location>
</feature>
<feature type="transmembrane region" description="Helical" evidence="2">
    <location>
        <begin position="29"/>
        <end position="48"/>
    </location>
</feature>
<organism evidence="3 4">
    <name type="scientific">Apodospora peruviana</name>
    <dbReference type="NCBI Taxonomy" id="516989"/>
    <lineage>
        <taxon>Eukaryota</taxon>
        <taxon>Fungi</taxon>
        <taxon>Dikarya</taxon>
        <taxon>Ascomycota</taxon>
        <taxon>Pezizomycotina</taxon>
        <taxon>Sordariomycetes</taxon>
        <taxon>Sordariomycetidae</taxon>
        <taxon>Sordariales</taxon>
        <taxon>Lasiosphaeriaceae</taxon>
        <taxon>Apodospora</taxon>
    </lineage>
</organism>
<dbReference type="EMBL" id="JAUEDM010000004">
    <property type="protein sequence ID" value="KAK3318635.1"/>
    <property type="molecule type" value="Genomic_DNA"/>
</dbReference>
<dbReference type="PANTHER" id="PTHR35184:SF1">
    <property type="entry name" value="INTEGRAL MEMBRANE PROTEIN"/>
    <property type="match status" value="1"/>
</dbReference>
<feature type="compositionally biased region" description="Polar residues" evidence="1">
    <location>
        <begin position="302"/>
        <end position="319"/>
    </location>
</feature>
<evidence type="ECO:0000256" key="2">
    <source>
        <dbReference type="SAM" id="Phobius"/>
    </source>
</evidence>
<evidence type="ECO:0000256" key="1">
    <source>
        <dbReference type="SAM" id="MobiDB-lite"/>
    </source>
</evidence>
<dbReference type="PANTHER" id="PTHR35184">
    <property type="entry name" value="YALI0C10208P"/>
    <property type="match status" value="1"/>
</dbReference>
<keyword evidence="2" id="KW-0472">Membrane</keyword>
<feature type="compositionally biased region" description="Polar residues" evidence="1">
    <location>
        <begin position="342"/>
        <end position="358"/>
    </location>
</feature>
<feature type="transmembrane region" description="Helical" evidence="2">
    <location>
        <begin position="217"/>
        <end position="240"/>
    </location>
</feature>
<keyword evidence="2" id="KW-0812">Transmembrane</keyword>
<evidence type="ECO:0000313" key="3">
    <source>
        <dbReference type="EMBL" id="KAK3318635.1"/>
    </source>
</evidence>
<feature type="transmembrane region" description="Helical" evidence="2">
    <location>
        <begin position="60"/>
        <end position="82"/>
    </location>
</feature>
<comment type="caution">
    <text evidence="3">The sequence shown here is derived from an EMBL/GenBank/DDBJ whole genome shotgun (WGS) entry which is preliminary data.</text>
</comment>
<evidence type="ECO:0000313" key="4">
    <source>
        <dbReference type="Proteomes" id="UP001283341"/>
    </source>
</evidence>
<feature type="transmembrane region" description="Helical" evidence="2">
    <location>
        <begin position="135"/>
        <end position="159"/>
    </location>
</feature>
<keyword evidence="4" id="KW-1185">Reference proteome</keyword>
<gene>
    <name evidence="3" type="ORF">B0H66DRAFT_582246</name>
</gene>
<dbReference type="Proteomes" id="UP001283341">
    <property type="component" value="Unassembled WGS sequence"/>
</dbReference>
<dbReference type="Pfam" id="PF11309">
    <property type="entry name" value="DUF3112"/>
    <property type="match status" value="1"/>
</dbReference>
<keyword evidence="2" id="KW-1133">Transmembrane helix</keyword>
<feature type="region of interest" description="Disordered" evidence="1">
    <location>
        <begin position="283"/>
        <end position="321"/>
    </location>
</feature>
<dbReference type="InterPro" id="IPR021460">
    <property type="entry name" value="DUF3112"/>
</dbReference>
<reference evidence="3" key="1">
    <citation type="journal article" date="2023" name="Mol. Phylogenet. Evol.">
        <title>Genome-scale phylogeny and comparative genomics of the fungal order Sordariales.</title>
        <authorList>
            <person name="Hensen N."/>
            <person name="Bonometti L."/>
            <person name="Westerberg I."/>
            <person name="Brannstrom I.O."/>
            <person name="Guillou S."/>
            <person name="Cros-Aarteil S."/>
            <person name="Calhoun S."/>
            <person name="Haridas S."/>
            <person name="Kuo A."/>
            <person name="Mondo S."/>
            <person name="Pangilinan J."/>
            <person name="Riley R."/>
            <person name="LaButti K."/>
            <person name="Andreopoulos B."/>
            <person name="Lipzen A."/>
            <person name="Chen C."/>
            <person name="Yan M."/>
            <person name="Daum C."/>
            <person name="Ng V."/>
            <person name="Clum A."/>
            <person name="Steindorff A."/>
            <person name="Ohm R.A."/>
            <person name="Martin F."/>
            <person name="Silar P."/>
            <person name="Natvig D.O."/>
            <person name="Lalanne C."/>
            <person name="Gautier V."/>
            <person name="Ament-Velasquez S.L."/>
            <person name="Kruys A."/>
            <person name="Hutchinson M.I."/>
            <person name="Powell A.J."/>
            <person name="Barry K."/>
            <person name="Miller A.N."/>
            <person name="Grigoriev I.V."/>
            <person name="Debuchy R."/>
            <person name="Gladieux P."/>
            <person name="Hiltunen Thoren M."/>
            <person name="Johannesson H."/>
        </authorList>
    </citation>
    <scope>NUCLEOTIDE SEQUENCE</scope>
    <source>
        <strain evidence="3">CBS 118394</strain>
    </source>
</reference>
<proteinExistence type="predicted"/>
<name>A0AAE0M4D9_9PEZI</name>
<accession>A0AAE0M4D9</accession>
<dbReference type="AlphaFoldDB" id="A0AAE0M4D9"/>
<reference evidence="3" key="2">
    <citation type="submission" date="2023-06" db="EMBL/GenBank/DDBJ databases">
        <authorList>
            <consortium name="Lawrence Berkeley National Laboratory"/>
            <person name="Haridas S."/>
            <person name="Hensen N."/>
            <person name="Bonometti L."/>
            <person name="Westerberg I."/>
            <person name="Brannstrom I.O."/>
            <person name="Guillou S."/>
            <person name="Cros-Aarteil S."/>
            <person name="Calhoun S."/>
            <person name="Kuo A."/>
            <person name="Mondo S."/>
            <person name="Pangilinan J."/>
            <person name="Riley R."/>
            <person name="Labutti K."/>
            <person name="Andreopoulos B."/>
            <person name="Lipzen A."/>
            <person name="Chen C."/>
            <person name="Yanf M."/>
            <person name="Daum C."/>
            <person name="Ng V."/>
            <person name="Clum A."/>
            <person name="Steindorff A."/>
            <person name="Ohm R."/>
            <person name="Martin F."/>
            <person name="Silar P."/>
            <person name="Natvig D."/>
            <person name="Lalanne C."/>
            <person name="Gautier V."/>
            <person name="Ament-Velasquez S.L."/>
            <person name="Kruys A."/>
            <person name="Hutchinson M.I."/>
            <person name="Powell A.J."/>
            <person name="Barry K."/>
            <person name="Miller A.N."/>
            <person name="Grigoriev I.V."/>
            <person name="Debuchy R."/>
            <person name="Gladieux P."/>
            <person name="Thoren M.H."/>
            <person name="Johannesson H."/>
        </authorList>
    </citation>
    <scope>NUCLEOTIDE SEQUENCE</scope>
    <source>
        <strain evidence="3">CBS 118394</strain>
    </source>
</reference>
<feature type="transmembrane region" description="Helical" evidence="2">
    <location>
        <begin position="94"/>
        <end position="114"/>
    </location>
</feature>
<feature type="transmembrane region" description="Helical" evidence="2">
    <location>
        <begin position="179"/>
        <end position="197"/>
    </location>
</feature>
<protein>
    <submittedName>
        <fullName evidence="3">Uncharacterized protein</fullName>
    </submittedName>
</protein>
<feature type="region of interest" description="Disordered" evidence="1">
    <location>
        <begin position="338"/>
        <end position="401"/>
    </location>
</feature>